<reference evidence="13" key="1">
    <citation type="submission" date="2018-06" db="EMBL/GenBank/DDBJ databases">
        <authorList>
            <person name="Zhirakovskaya E."/>
        </authorList>
    </citation>
    <scope>NUCLEOTIDE SEQUENCE</scope>
</reference>
<evidence type="ECO:0000256" key="8">
    <source>
        <dbReference type="ARBA" id="ARBA00022989"/>
    </source>
</evidence>
<gene>
    <name evidence="13" type="ORF">MNBD_IGNAVI01-2210</name>
</gene>
<organism evidence="13">
    <name type="scientific">hydrothermal vent metagenome</name>
    <dbReference type="NCBI Taxonomy" id="652676"/>
    <lineage>
        <taxon>unclassified sequences</taxon>
        <taxon>metagenomes</taxon>
        <taxon>ecological metagenomes</taxon>
    </lineage>
</organism>
<evidence type="ECO:0000256" key="5">
    <source>
        <dbReference type="ARBA" id="ARBA00022519"/>
    </source>
</evidence>
<feature type="domain" description="SSD" evidence="12">
    <location>
        <begin position="225"/>
        <end position="364"/>
    </location>
</feature>
<feature type="transmembrane region" description="Helical" evidence="11">
    <location>
        <begin position="17"/>
        <end position="35"/>
    </location>
</feature>
<dbReference type="InterPro" id="IPR022646">
    <property type="entry name" value="SecD/SecF_CS"/>
</dbReference>
<evidence type="ECO:0000256" key="1">
    <source>
        <dbReference type="ARBA" id="ARBA00004651"/>
    </source>
</evidence>
<keyword evidence="6 11" id="KW-0812">Transmembrane</keyword>
<dbReference type="AlphaFoldDB" id="A0A3B1CW04"/>
<keyword evidence="10 11" id="KW-0472">Membrane</keyword>
<dbReference type="NCBIfam" id="TIGR00916">
    <property type="entry name" value="2A0604s01"/>
    <property type="match status" value="1"/>
</dbReference>
<dbReference type="PANTHER" id="PTHR30081">
    <property type="entry name" value="PROTEIN-EXPORT MEMBRANE PROTEIN SEC"/>
    <property type="match status" value="1"/>
</dbReference>
<dbReference type="InterPro" id="IPR055344">
    <property type="entry name" value="SecD_SecF_C_bact"/>
</dbReference>
<name>A0A3B1CW04_9ZZZZ</name>
<evidence type="ECO:0000256" key="7">
    <source>
        <dbReference type="ARBA" id="ARBA00022927"/>
    </source>
</evidence>
<feature type="transmembrane region" description="Helical" evidence="11">
    <location>
        <begin position="228"/>
        <end position="250"/>
    </location>
</feature>
<dbReference type="SUPFAM" id="SSF82866">
    <property type="entry name" value="Multidrug efflux transporter AcrB transmembrane domain"/>
    <property type="match status" value="1"/>
</dbReference>
<accession>A0A3B1CW04</accession>
<dbReference type="InterPro" id="IPR022813">
    <property type="entry name" value="SecD/SecF_arch_bac"/>
</dbReference>
<evidence type="ECO:0000256" key="3">
    <source>
        <dbReference type="ARBA" id="ARBA00022448"/>
    </source>
</evidence>
<dbReference type="InterPro" id="IPR022645">
    <property type="entry name" value="SecD/SecF_bac"/>
</dbReference>
<dbReference type="GO" id="GO:0006886">
    <property type="term" value="P:intracellular protein transport"/>
    <property type="evidence" value="ECO:0007669"/>
    <property type="project" value="InterPro"/>
</dbReference>
<evidence type="ECO:0000256" key="6">
    <source>
        <dbReference type="ARBA" id="ARBA00022692"/>
    </source>
</evidence>
<evidence type="ECO:0000256" key="9">
    <source>
        <dbReference type="ARBA" id="ARBA00023010"/>
    </source>
</evidence>
<feature type="transmembrane region" description="Helical" evidence="11">
    <location>
        <begin position="339"/>
        <end position="363"/>
    </location>
</feature>
<keyword evidence="7" id="KW-0653">Protein transport</keyword>
<dbReference type="NCBIfam" id="TIGR00966">
    <property type="entry name" value="transloc_SecF"/>
    <property type="match status" value="1"/>
</dbReference>
<dbReference type="EMBL" id="UOGD01000402">
    <property type="protein sequence ID" value="VAX28044.1"/>
    <property type="molecule type" value="Genomic_DNA"/>
</dbReference>
<protein>
    <recommendedName>
        <fullName evidence="2">Protein translocase subunit SecF</fullName>
    </recommendedName>
</protein>
<dbReference type="PANTHER" id="PTHR30081:SF8">
    <property type="entry name" value="PROTEIN TRANSLOCASE SUBUNIT SECF"/>
    <property type="match status" value="1"/>
</dbReference>
<keyword evidence="8 11" id="KW-1133">Transmembrane helix</keyword>
<keyword evidence="3" id="KW-0813">Transport</keyword>
<dbReference type="HAMAP" id="MF_01464_B">
    <property type="entry name" value="SecF_B"/>
    <property type="match status" value="1"/>
</dbReference>
<evidence type="ECO:0000256" key="4">
    <source>
        <dbReference type="ARBA" id="ARBA00022475"/>
    </source>
</evidence>
<dbReference type="InterPro" id="IPR005665">
    <property type="entry name" value="SecF_bac"/>
</dbReference>
<evidence type="ECO:0000259" key="12">
    <source>
        <dbReference type="PROSITE" id="PS50156"/>
    </source>
</evidence>
<feature type="transmembrane region" description="Helical" evidence="11">
    <location>
        <begin position="315"/>
        <end position="333"/>
    </location>
</feature>
<evidence type="ECO:0000313" key="13">
    <source>
        <dbReference type="EMBL" id="VAX28044.1"/>
    </source>
</evidence>
<keyword evidence="9" id="KW-0811">Translocation</keyword>
<comment type="subcellular location">
    <subcellularLocation>
        <location evidence="1">Cell membrane</location>
        <topology evidence="1">Multi-pass membrane protein</topology>
    </subcellularLocation>
</comment>
<dbReference type="Pfam" id="PF07549">
    <property type="entry name" value="Sec_GG"/>
    <property type="match status" value="1"/>
</dbReference>
<keyword evidence="4" id="KW-1003">Cell membrane</keyword>
<keyword evidence="5" id="KW-0997">Cell inner membrane</keyword>
<evidence type="ECO:0000256" key="2">
    <source>
        <dbReference type="ARBA" id="ARBA00015792"/>
    </source>
</evidence>
<dbReference type="Gene3D" id="1.20.1640.10">
    <property type="entry name" value="Multidrug efflux transporter AcrB transmembrane domain"/>
    <property type="match status" value="1"/>
</dbReference>
<dbReference type="InterPro" id="IPR048634">
    <property type="entry name" value="SecD_SecF_C"/>
</dbReference>
<proteinExistence type="inferred from homology"/>
<feature type="transmembrane region" description="Helical" evidence="11">
    <location>
        <begin position="205"/>
        <end position="222"/>
    </location>
</feature>
<sequence length="375" mass="41369">MRVLDNLNIDFVGKRKVAYVLSGTLILLGLISIIFRGLELGIDFKGGTDIALKFDNPIDIGEIRSSLDNIGLGNIEVKTFGGESGILVRTELQSVPPKIYSKMVVAIENAIKEYHPGVGISVSDSSSNAVTFNFADASVIENISSQLFKNGYQASRLDDNHLIVRVSLADWIEEALRTKMPGNHFVVQKEDHVGPKIGSELKQDSIIAVVLALVVIMLYLAFRFKFVFALGAVIALFHDVIITLGMFALLHGLIPALNLEISISVVAAFLTLVGYSINDTVVVFDRVRENIKIHKTADLKDNIDRAINQTMRRTLVTSLTTLFVVTVLLFFGGDVLRGFAFTLFFGIIVGTYSSIFVASPFVYEYVKKSKKRIQF</sequence>
<dbReference type="InterPro" id="IPR000731">
    <property type="entry name" value="SSD"/>
</dbReference>
<dbReference type="Pfam" id="PF02355">
    <property type="entry name" value="SecD_SecF_C"/>
    <property type="match status" value="1"/>
</dbReference>
<dbReference type="PRINTS" id="PR01755">
    <property type="entry name" value="SECFTRNLCASE"/>
</dbReference>
<dbReference type="GO" id="GO:0005886">
    <property type="term" value="C:plasma membrane"/>
    <property type="evidence" value="ECO:0007669"/>
    <property type="project" value="UniProtKB-SubCell"/>
</dbReference>
<dbReference type="GO" id="GO:0015450">
    <property type="term" value="F:protein-transporting ATPase activity"/>
    <property type="evidence" value="ECO:0007669"/>
    <property type="project" value="InterPro"/>
</dbReference>
<dbReference type="PROSITE" id="PS50156">
    <property type="entry name" value="SSD"/>
    <property type="match status" value="1"/>
</dbReference>
<evidence type="ECO:0000256" key="11">
    <source>
        <dbReference type="SAM" id="Phobius"/>
    </source>
</evidence>
<evidence type="ECO:0000256" key="10">
    <source>
        <dbReference type="ARBA" id="ARBA00023136"/>
    </source>
</evidence>